<dbReference type="CDD" id="cd01425">
    <property type="entry name" value="RPS2"/>
    <property type="match status" value="1"/>
</dbReference>
<dbReference type="Proteomes" id="UP001238163">
    <property type="component" value="Unassembled WGS sequence"/>
</dbReference>
<dbReference type="PANTHER" id="PTHR12534:SF0">
    <property type="entry name" value="SMALL RIBOSOMAL SUBUNIT PROTEIN US2M"/>
    <property type="match status" value="1"/>
</dbReference>
<accession>A0AAE3VK64</accession>
<dbReference type="InterPro" id="IPR023591">
    <property type="entry name" value="Ribosomal_uS2_flav_dom_sf"/>
</dbReference>
<evidence type="ECO:0000313" key="9">
    <source>
        <dbReference type="Proteomes" id="UP001238163"/>
    </source>
</evidence>
<evidence type="ECO:0000256" key="5">
    <source>
        <dbReference type="HAMAP-Rule" id="MF_00291"/>
    </source>
</evidence>
<proteinExistence type="inferred from homology"/>
<dbReference type="Gene3D" id="3.40.50.10490">
    <property type="entry name" value="Glucose-6-phosphate isomerase like protein, domain 1"/>
    <property type="match status" value="1"/>
</dbReference>
<dbReference type="PRINTS" id="PR00395">
    <property type="entry name" value="RIBOSOMALS2"/>
</dbReference>
<dbReference type="SUPFAM" id="SSF52313">
    <property type="entry name" value="Ribosomal protein S2"/>
    <property type="match status" value="1"/>
</dbReference>
<feature type="region of interest" description="Disordered" evidence="7">
    <location>
        <begin position="228"/>
        <end position="257"/>
    </location>
</feature>
<dbReference type="GO" id="GO:0022627">
    <property type="term" value="C:cytosolic small ribosomal subunit"/>
    <property type="evidence" value="ECO:0007669"/>
    <property type="project" value="TreeGrafter"/>
</dbReference>
<dbReference type="EMBL" id="JAUSVL010000001">
    <property type="protein sequence ID" value="MDQ0291920.1"/>
    <property type="molecule type" value="Genomic_DNA"/>
</dbReference>
<dbReference type="GO" id="GO:0003735">
    <property type="term" value="F:structural constituent of ribosome"/>
    <property type="evidence" value="ECO:0007669"/>
    <property type="project" value="InterPro"/>
</dbReference>
<dbReference type="PROSITE" id="PS00962">
    <property type="entry name" value="RIBOSOMAL_S2_1"/>
    <property type="match status" value="1"/>
</dbReference>
<dbReference type="Gene3D" id="1.10.287.610">
    <property type="entry name" value="Helix hairpin bin"/>
    <property type="match status" value="1"/>
</dbReference>
<gene>
    <name evidence="5" type="primary">rpsB</name>
    <name evidence="8" type="ORF">J3R75_004027</name>
</gene>
<dbReference type="InterPro" id="IPR018130">
    <property type="entry name" value="Ribosomal_uS2_CS"/>
</dbReference>
<evidence type="ECO:0000313" key="8">
    <source>
        <dbReference type="EMBL" id="MDQ0291920.1"/>
    </source>
</evidence>
<evidence type="ECO:0000256" key="4">
    <source>
        <dbReference type="ARBA" id="ARBA00035256"/>
    </source>
</evidence>
<keyword evidence="2 5" id="KW-0689">Ribosomal protein</keyword>
<dbReference type="PROSITE" id="PS00963">
    <property type="entry name" value="RIBOSOMAL_S2_2"/>
    <property type="match status" value="1"/>
</dbReference>
<keyword evidence="3 5" id="KW-0687">Ribonucleoprotein</keyword>
<evidence type="ECO:0000256" key="2">
    <source>
        <dbReference type="ARBA" id="ARBA00022980"/>
    </source>
</evidence>
<reference evidence="8" key="1">
    <citation type="submission" date="2023-07" db="EMBL/GenBank/DDBJ databases">
        <title>Genomic Encyclopedia of Type Strains, Phase IV (KMG-IV): sequencing the most valuable type-strain genomes for metagenomic binning, comparative biology and taxonomic classification.</title>
        <authorList>
            <person name="Goeker M."/>
        </authorList>
    </citation>
    <scope>NUCLEOTIDE SEQUENCE</scope>
    <source>
        <strain evidence="8">DSM 24202</strain>
    </source>
</reference>
<keyword evidence="9" id="KW-1185">Reference proteome</keyword>
<dbReference type="AlphaFoldDB" id="A0AAE3VK64"/>
<comment type="caution">
    <text evidence="8">The sequence shown here is derived from an EMBL/GenBank/DDBJ whole genome shotgun (WGS) entry which is preliminary data.</text>
</comment>
<dbReference type="RefSeq" id="WP_307265375.1">
    <property type="nucleotide sequence ID" value="NZ_JAUSVL010000001.1"/>
</dbReference>
<name>A0AAE3VK64_9BACT</name>
<dbReference type="InterPro" id="IPR001865">
    <property type="entry name" value="Ribosomal_uS2"/>
</dbReference>
<feature type="compositionally biased region" description="Acidic residues" evidence="7">
    <location>
        <begin position="247"/>
        <end position="257"/>
    </location>
</feature>
<evidence type="ECO:0000256" key="6">
    <source>
        <dbReference type="RuleBase" id="RU003631"/>
    </source>
</evidence>
<dbReference type="NCBIfam" id="TIGR01011">
    <property type="entry name" value="rpsB_bact"/>
    <property type="match status" value="1"/>
</dbReference>
<dbReference type="Pfam" id="PF00318">
    <property type="entry name" value="Ribosomal_S2"/>
    <property type="match status" value="1"/>
</dbReference>
<sequence>MANINITDLLEAGVHFGHKTKRWNPKMKPYIYGTRNGITIFDLTITMKQLSAACDYLHDIAAQGGQILFVGAKRQAQECVREIAENLNMPFMCDRWLGGTLTNQKVVLSRVSYMKKLQTQDADGSLDSLPKKEVAGLRRELGKLQTALGGIANMKGLPNAVVVIDVDREHIAVQEAAKLGIPVVALVDSSCNPDQVEYVIPGNDDALRSIKVIMDAIATAVADGLSVSNKKRENKATKEAAPVAKEGDDDEDSADKA</sequence>
<protein>
    <recommendedName>
        <fullName evidence="4 5">Small ribosomal subunit protein uS2</fullName>
    </recommendedName>
</protein>
<comment type="similarity">
    <text evidence="1 5 6">Belongs to the universal ribosomal protein uS2 family.</text>
</comment>
<dbReference type="HAMAP" id="MF_00291_B">
    <property type="entry name" value="Ribosomal_uS2_B"/>
    <property type="match status" value="1"/>
</dbReference>
<organism evidence="8 9">
    <name type="scientific">Oligosphaera ethanolica</name>
    <dbReference type="NCBI Taxonomy" id="760260"/>
    <lineage>
        <taxon>Bacteria</taxon>
        <taxon>Pseudomonadati</taxon>
        <taxon>Lentisphaerota</taxon>
        <taxon>Oligosphaeria</taxon>
        <taxon>Oligosphaerales</taxon>
        <taxon>Oligosphaeraceae</taxon>
        <taxon>Oligosphaera</taxon>
    </lineage>
</organism>
<dbReference type="PANTHER" id="PTHR12534">
    <property type="entry name" value="30S RIBOSOMAL PROTEIN S2 PROKARYOTIC AND ORGANELLAR"/>
    <property type="match status" value="1"/>
</dbReference>
<evidence type="ECO:0000256" key="1">
    <source>
        <dbReference type="ARBA" id="ARBA00006242"/>
    </source>
</evidence>
<dbReference type="InterPro" id="IPR005706">
    <property type="entry name" value="Ribosomal_uS2_bac/mit/plastid"/>
</dbReference>
<evidence type="ECO:0000256" key="3">
    <source>
        <dbReference type="ARBA" id="ARBA00023274"/>
    </source>
</evidence>
<dbReference type="GO" id="GO:0006412">
    <property type="term" value="P:translation"/>
    <property type="evidence" value="ECO:0007669"/>
    <property type="project" value="UniProtKB-UniRule"/>
</dbReference>
<evidence type="ECO:0000256" key="7">
    <source>
        <dbReference type="SAM" id="MobiDB-lite"/>
    </source>
</evidence>